<keyword evidence="4" id="KW-1185">Reference proteome</keyword>
<evidence type="ECO:0000259" key="2">
    <source>
        <dbReference type="Pfam" id="PF00407"/>
    </source>
</evidence>
<dbReference type="GO" id="GO:0006952">
    <property type="term" value="P:defense response"/>
    <property type="evidence" value="ECO:0007669"/>
    <property type="project" value="InterPro"/>
</dbReference>
<accession>A0AAV9BTQ7</accession>
<dbReference type="GO" id="GO:0009738">
    <property type="term" value="P:abscisic acid-activated signaling pathway"/>
    <property type="evidence" value="ECO:0007669"/>
    <property type="project" value="InterPro"/>
</dbReference>
<dbReference type="GO" id="GO:0004864">
    <property type="term" value="F:protein phosphatase inhibitor activity"/>
    <property type="evidence" value="ECO:0007669"/>
    <property type="project" value="InterPro"/>
</dbReference>
<dbReference type="InterPro" id="IPR023393">
    <property type="entry name" value="START-like_dom_sf"/>
</dbReference>
<dbReference type="InterPro" id="IPR000916">
    <property type="entry name" value="Bet_v_I/MLP"/>
</dbReference>
<reference evidence="3" key="1">
    <citation type="journal article" date="2023" name="Nat. Commun.">
        <title>Diploid and tetraploid genomes of Acorus and the evolution of monocots.</title>
        <authorList>
            <person name="Ma L."/>
            <person name="Liu K.W."/>
            <person name="Li Z."/>
            <person name="Hsiao Y.Y."/>
            <person name="Qi Y."/>
            <person name="Fu T."/>
            <person name="Tang G.D."/>
            <person name="Zhang D."/>
            <person name="Sun W.H."/>
            <person name="Liu D.K."/>
            <person name="Li Y."/>
            <person name="Chen G.Z."/>
            <person name="Liu X.D."/>
            <person name="Liao X.Y."/>
            <person name="Jiang Y.T."/>
            <person name="Yu X."/>
            <person name="Hao Y."/>
            <person name="Huang J."/>
            <person name="Zhao X.W."/>
            <person name="Ke S."/>
            <person name="Chen Y.Y."/>
            <person name="Wu W.L."/>
            <person name="Hsu J.L."/>
            <person name="Lin Y.F."/>
            <person name="Huang M.D."/>
            <person name="Li C.Y."/>
            <person name="Huang L."/>
            <person name="Wang Z.W."/>
            <person name="Zhao X."/>
            <person name="Zhong W.Y."/>
            <person name="Peng D.H."/>
            <person name="Ahmad S."/>
            <person name="Lan S."/>
            <person name="Zhang J.S."/>
            <person name="Tsai W.C."/>
            <person name="Van de Peer Y."/>
            <person name="Liu Z.J."/>
        </authorList>
    </citation>
    <scope>NUCLEOTIDE SEQUENCE</scope>
    <source>
        <strain evidence="3">SCP</strain>
    </source>
</reference>
<organism evidence="3 4">
    <name type="scientific">Acorus gramineus</name>
    <name type="common">Dwarf sweet flag</name>
    <dbReference type="NCBI Taxonomy" id="55184"/>
    <lineage>
        <taxon>Eukaryota</taxon>
        <taxon>Viridiplantae</taxon>
        <taxon>Streptophyta</taxon>
        <taxon>Embryophyta</taxon>
        <taxon>Tracheophyta</taxon>
        <taxon>Spermatophyta</taxon>
        <taxon>Magnoliopsida</taxon>
        <taxon>Liliopsida</taxon>
        <taxon>Acoraceae</taxon>
        <taxon>Acorus</taxon>
    </lineage>
</organism>
<dbReference type="GO" id="GO:0005737">
    <property type="term" value="C:cytoplasm"/>
    <property type="evidence" value="ECO:0007669"/>
    <property type="project" value="TreeGrafter"/>
</dbReference>
<dbReference type="GO" id="GO:0038023">
    <property type="term" value="F:signaling receptor activity"/>
    <property type="evidence" value="ECO:0007669"/>
    <property type="project" value="InterPro"/>
</dbReference>
<reference evidence="3" key="2">
    <citation type="submission" date="2023-06" db="EMBL/GenBank/DDBJ databases">
        <authorList>
            <person name="Ma L."/>
            <person name="Liu K.-W."/>
            <person name="Li Z."/>
            <person name="Hsiao Y.-Y."/>
            <person name="Qi Y."/>
            <person name="Fu T."/>
            <person name="Tang G."/>
            <person name="Zhang D."/>
            <person name="Sun W.-H."/>
            <person name="Liu D.-K."/>
            <person name="Li Y."/>
            <person name="Chen G.-Z."/>
            <person name="Liu X.-D."/>
            <person name="Liao X.-Y."/>
            <person name="Jiang Y.-T."/>
            <person name="Yu X."/>
            <person name="Hao Y."/>
            <person name="Huang J."/>
            <person name="Zhao X.-W."/>
            <person name="Ke S."/>
            <person name="Chen Y.-Y."/>
            <person name="Wu W.-L."/>
            <person name="Hsu J.-L."/>
            <person name="Lin Y.-F."/>
            <person name="Huang M.-D."/>
            <person name="Li C.-Y."/>
            <person name="Huang L."/>
            <person name="Wang Z.-W."/>
            <person name="Zhao X."/>
            <person name="Zhong W.-Y."/>
            <person name="Peng D.-H."/>
            <person name="Ahmad S."/>
            <person name="Lan S."/>
            <person name="Zhang J.-S."/>
            <person name="Tsai W.-C."/>
            <person name="Van De Peer Y."/>
            <person name="Liu Z.-J."/>
        </authorList>
    </citation>
    <scope>NUCLEOTIDE SEQUENCE</scope>
    <source>
        <strain evidence="3">SCP</strain>
        <tissue evidence="3">Leaves</tissue>
    </source>
</reference>
<proteinExistence type="inferred from homology"/>
<dbReference type="GO" id="GO:0005634">
    <property type="term" value="C:nucleus"/>
    <property type="evidence" value="ECO:0007669"/>
    <property type="project" value="TreeGrafter"/>
</dbReference>
<dbReference type="CDD" id="cd07816">
    <property type="entry name" value="Bet_v1-like"/>
    <property type="match status" value="1"/>
</dbReference>
<dbReference type="SUPFAM" id="SSF55961">
    <property type="entry name" value="Bet v1-like"/>
    <property type="match status" value="1"/>
</dbReference>
<dbReference type="AlphaFoldDB" id="A0AAV9BTQ7"/>
<evidence type="ECO:0000256" key="1">
    <source>
        <dbReference type="ARBA" id="ARBA00009744"/>
    </source>
</evidence>
<feature type="domain" description="Bet v I/Major latex protein" evidence="2">
    <location>
        <begin position="9"/>
        <end position="158"/>
    </location>
</feature>
<dbReference type="Gene3D" id="3.30.530.20">
    <property type="match status" value="1"/>
</dbReference>
<comment type="similarity">
    <text evidence="1">Belongs to the BetVI family.</text>
</comment>
<sequence length="163" mass="18065">MTLIKGFGHEFESPVPASRMFKAGIVDAHNLVPKLIPTVVTGTTILQGDGGVGSIKRTDFSDVIPFNYVTDRIDVQDEEKFIYKYTMVEGGLLGKKYEAADYEVRFEPKGNGDEGCVCRMSARYHVYDDQAFTDDDIKVGKNGLMGMYKAVEAYLLANPKAYA</sequence>
<gene>
    <name evidence="3" type="ORF">QJS04_geneDACA004513</name>
</gene>
<dbReference type="GO" id="GO:0010427">
    <property type="term" value="F:abscisic acid binding"/>
    <property type="evidence" value="ECO:0007669"/>
    <property type="project" value="InterPro"/>
</dbReference>
<comment type="caution">
    <text evidence="3">The sequence shown here is derived from an EMBL/GenBank/DDBJ whole genome shotgun (WGS) entry which is preliminary data.</text>
</comment>
<dbReference type="Pfam" id="PF00407">
    <property type="entry name" value="Bet_v_1"/>
    <property type="match status" value="1"/>
</dbReference>
<protein>
    <recommendedName>
        <fullName evidence="2">Bet v I/Major latex protein domain-containing protein</fullName>
    </recommendedName>
</protein>
<dbReference type="PANTHER" id="PTHR31213:SF201">
    <property type="entry name" value="OS03G0300400 PROTEIN"/>
    <property type="match status" value="1"/>
</dbReference>
<name>A0AAV9BTQ7_ACOGR</name>
<evidence type="ECO:0000313" key="3">
    <source>
        <dbReference type="EMBL" id="KAK1280061.1"/>
    </source>
</evidence>
<dbReference type="InterPro" id="IPR050279">
    <property type="entry name" value="Plant_def-hormone_signal"/>
</dbReference>
<dbReference type="PRINTS" id="PR00634">
    <property type="entry name" value="BETALLERGEN"/>
</dbReference>
<dbReference type="Proteomes" id="UP001179952">
    <property type="component" value="Unassembled WGS sequence"/>
</dbReference>
<dbReference type="PANTHER" id="PTHR31213">
    <property type="entry name" value="OS08G0374000 PROTEIN-RELATED"/>
    <property type="match status" value="1"/>
</dbReference>
<evidence type="ECO:0000313" key="4">
    <source>
        <dbReference type="Proteomes" id="UP001179952"/>
    </source>
</evidence>
<dbReference type="EMBL" id="JAUJYN010000001">
    <property type="protein sequence ID" value="KAK1280061.1"/>
    <property type="molecule type" value="Genomic_DNA"/>
</dbReference>
<dbReference type="InterPro" id="IPR024949">
    <property type="entry name" value="Bet_v_I_allergen"/>
</dbReference>
<dbReference type="FunFam" id="3.30.530.20:FF:000007">
    <property type="entry name" value="Major pollen allergen Bet v 1-A"/>
    <property type="match status" value="1"/>
</dbReference>